<evidence type="ECO:0000256" key="2">
    <source>
        <dbReference type="ARBA" id="ARBA00022857"/>
    </source>
</evidence>
<dbReference type="InterPro" id="IPR008030">
    <property type="entry name" value="NmrA-like"/>
</dbReference>
<keyword evidence="5" id="KW-1185">Reference proteome</keyword>
<proteinExistence type="inferred from homology"/>
<evidence type="ECO:0000256" key="1">
    <source>
        <dbReference type="ARBA" id="ARBA00006328"/>
    </source>
</evidence>
<dbReference type="InterPro" id="IPR036291">
    <property type="entry name" value="NAD(P)-bd_dom_sf"/>
</dbReference>
<evidence type="ECO:0000259" key="3">
    <source>
        <dbReference type="Pfam" id="PF05368"/>
    </source>
</evidence>
<dbReference type="Proteomes" id="UP000054144">
    <property type="component" value="Unassembled WGS sequence"/>
</dbReference>
<dbReference type="Gene3D" id="3.40.50.720">
    <property type="entry name" value="NAD(P)-binding Rossmann-like Domain"/>
    <property type="match status" value="1"/>
</dbReference>
<dbReference type="InterPro" id="IPR051164">
    <property type="entry name" value="NmrA-like_oxidored"/>
</dbReference>
<sequence length="370" mass="41688">MSSDKKLILVLGATGAQGRAVVRALLKDQPDGSPSPYAVRALTRNPAGTRAQELAALGVELFQGETSVKRFTLCRFDDFEAVKRALDGCYGAWINTDGFSVGEQIEVFCGIRIFELAKQTPSLRHYVWSSLDYSLKKGGYDNKYQVDHFNGKGRVADWMTAQESTVSDTGLSWSVVTTGPYMEMLTIPMFGPLNRRQDGTFVFASSIADGHVNMIALKDLGYFARYTFDHRAETSGKNLEVASDIVGWNYLVDTFKKVTGLPAVYKRQSMDEWWENFDPKFIDMPIANELKEGKSARANFTAFWASWRDDILKRDMDWIRSIHPGVRSVEMWMNENDFAGQLTGARNLLKNGEDGKSRMLKMNKEVTEKL</sequence>
<comment type="similarity">
    <text evidence="1">Belongs to the NmrA-type oxidoreductase family.</text>
</comment>
<reference evidence="4 5" key="1">
    <citation type="journal article" date="2015" name="Fungal Genet. Biol.">
        <title>Evolution of novel wood decay mechanisms in Agaricales revealed by the genome sequences of Fistulina hepatica and Cylindrobasidium torrendii.</title>
        <authorList>
            <person name="Floudas D."/>
            <person name="Held B.W."/>
            <person name="Riley R."/>
            <person name="Nagy L.G."/>
            <person name="Koehler G."/>
            <person name="Ransdell A.S."/>
            <person name="Younus H."/>
            <person name="Chow J."/>
            <person name="Chiniquy J."/>
            <person name="Lipzen A."/>
            <person name="Tritt A."/>
            <person name="Sun H."/>
            <person name="Haridas S."/>
            <person name="LaButti K."/>
            <person name="Ohm R.A."/>
            <person name="Kues U."/>
            <person name="Blanchette R.A."/>
            <person name="Grigoriev I.V."/>
            <person name="Minto R.E."/>
            <person name="Hibbett D.S."/>
        </authorList>
    </citation>
    <scope>NUCLEOTIDE SEQUENCE [LARGE SCALE GENOMIC DNA]</scope>
    <source>
        <strain evidence="4 5">ATCC 64428</strain>
    </source>
</reference>
<evidence type="ECO:0000313" key="4">
    <source>
        <dbReference type="EMBL" id="KIY44851.1"/>
    </source>
</evidence>
<dbReference type="OrthoDB" id="300709at2759"/>
<feature type="domain" description="NmrA-like" evidence="3">
    <location>
        <begin position="5"/>
        <end position="303"/>
    </location>
</feature>
<dbReference type="EMBL" id="KN882064">
    <property type="protein sequence ID" value="KIY44851.1"/>
    <property type="molecule type" value="Genomic_DNA"/>
</dbReference>
<dbReference type="AlphaFoldDB" id="A0A0D7A4N4"/>
<dbReference type="PANTHER" id="PTHR42748:SF14">
    <property type="entry name" value="SNOAL-LIKE DOMAIN-CONTAINING PROTEIN"/>
    <property type="match status" value="1"/>
</dbReference>
<dbReference type="SUPFAM" id="SSF51735">
    <property type="entry name" value="NAD(P)-binding Rossmann-fold domains"/>
    <property type="match status" value="1"/>
</dbReference>
<accession>A0A0D7A4N4</accession>
<name>A0A0D7A4N4_9AGAR</name>
<keyword evidence="2" id="KW-0521">NADP</keyword>
<dbReference type="GO" id="GO:0005634">
    <property type="term" value="C:nucleus"/>
    <property type="evidence" value="ECO:0007669"/>
    <property type="project" value="TreeGrafter"/>
</dbReference>
<dbReference type="PANTHER" id="PTHR42748">
    <property type="entry name" value="NITROGEN METABOLITE REPRESSION PROTEIN NMRA FAMILY MEMBER"/>
    <property type="match status" value="1"/>
</dbReference>
<dbReference type="Gene3D" id="3.90.25.10">
    <property type="entry name" value="UDP-galactose 4-epimerase, domain 1"/>
    <property type="match status" value="1"/>
</dbReference>
<evidence type="ECO:0000313" key="5">
    <source>
        <dbReference type="Proteomes" id="UP000054144"/>
    </source>
</evidence>
<dbReference type="Pfam" id="PF05368">
    <property type="entry name" value="NmrA"/>
    <property type="match status" value="1"/>
</dbReference>
<dbReference type="CDD" id="cd05251">
    <property type="entry name" value="NmrA_like_SDR_a"/>
    <property type="match status" value="1"/>
</dbReference>
<protein>
    <submittedName>
        <fullName evidence="4">NAD(P)-binding protein</fullName>
    </submittedName>
</protein>
<gene>
    <name evidence="4" type="ORF">FISHEDRAFT_50478</name>
</gene>
<organism evidence="4 5">
    <name type="scientific">Fistulina hepatica ATCC 64428</name>
    <dbReference type="NCBI Taxonomy" id="1128425"/>
    <lineage>
        <taxon>Eukaryota</taxon>
        <taxon>Fungi</taxon>
        <taxon>Dikarya</taxon>
        <taxon>Basidiomycota</taxon>
        <taxon>Agaricomycotina</taxon>
        <taxon>Agaricomycetes</taxon>
        <taxon>Agaricomycetidae</taxon>
        <taxon>Agaricales</taxon>
        <taxon>Fistulinaceae</taxon>
        <taxon>Fistulina</taxon>
    </lineage>
</organism>